<keyword evidence="1" id="KW-0812">Transmembrane</keyword>
<dbReference type="RefSeq" id="WP_143231629.1">
    <property type="nucleotide sequence ID" value="NZ_FSRJ01000003.1"/>
</dbReference>
<accession>A0A1N6GL14</accession>
<evidence type="ECO:0000256" key="1">
    <source>
        <dbReference type="SAM" id="Phobius"/>
    </source>
</evidence>
<keyword evidence="1" id="KW-0472">Membrane</keyword>
<dbReference type="OrthoDB" id="5007738at2"/>
<proteinExistence type="predicted"/>
<keyword evidence="1" id="KW-1133">Transmembrane helix</keyword>
<reference evidence="3" key="1">
    <citation type="submission" date="2016-11" db="EMBL/GenBank/DDBJ databases">
        <authorList>
            <person name="Varghese N."/>
            <person name="Submissions S."/>
        </authorList>
    </citation>
    <scope>NUCLEOTIDE SEQUENCE [LARGE SCALE GENOMIC DNA]</scope>
    <source>
        <strain evidence="3">DSM 8595</strain>
    </source>
</reference>
<organism evidence="2 3">
    <name type="scientific">Agromyces cerinus subsp. cerinus</name>
    <dbReference type="NCBI Taxonomy" id="232089"/>
    <lineage>
        <taxon>Bacteria</taxon>
        <taxon>Bacillati</taxon>
        <taxon>Actinomycetota</taxon>
        <taxon>Actinomycetes</taxon>
        <taxon>Micrococcales</taxon>
        <taxon>Microbacteriaceae</taxon>
        <taxon>Agromyces</taxon>
    </lineage>
</organism>
<dbReference type="Proteomes" id="UP000184699">
    <property type="component" value="Unassembled WGS sequence"/>
</dbReference>
<gene>
    <name evidence="2" type="ORF">SAMN05443544_2673</name>
</gene>
<name>A0A1N6GL14_9MICO</name>
<keyword evidence="3" id="KW-1185">Reference proteome</keyword>
<evidence type="ECO:0000313" key="3">
    <source>
        <dbReference type="Proteomes" id="UP000184699"/>
    </source>
</evidence>
<feature type="transmembrane region" description="Helical" evidence="1">
    <location>
        <begin position="46"/>
        <end position="68"/>
    </location>
</feature>
<feature type="transmembrane region" description="Helical" evidence="1">
    <location>
        <begin position="7"/>
        <end position="26"/>
    </location>
</feature>
<dbReference type="EMBL" id="FSRJ01000003">
    <property type="protein sequence ID" value="SIO08224.1"/>
    <property type="molecule type" value="Genomic_DNA"/>
</dbReference>
<sequence>MKRIPTFLATMVVATWLFMIGFAAGFESELAAQPTLTREHPDALVAGLTMGIIAVGAMLVIVASVRVAKSLVKARSREVPRAL</sequence>
<protein>
    <submittedName>
        <fullName evidence="2">Uncharacterized protein</fullName>
    </submittedName>
</protein>
<evidence type="ECO:0000313" key="2">
    <source>
        <dbReference type="EMBL" id="SIO08224.1"/>
    </source>
</evidence>
<dbReference type="AlphaFoldDB" id="A0A1N6GL14"/>